<evidence type="ECO:0000313" key="2">
    <source>
        <dbReference type="EMBL" id="MDR7152456.1"/>
    </source>
</evidence>
<proteinExistence type="predicted"/>
<accession>A0ABU1WT46</accession>
<keyword evidence="1" id="KW-0472">Membrane</keyword>
<feature type="transmembrane region" description="Helical" evidence="1">
    <location>
        <begin position="166"/>
        <end position="188"/>
    </location>
</feature>
<reference evidence="2 3" key="1">
    <citation type="submission" date="2023-07" db="EMBL/GenBank/DDBJ databases">
        <title>Sorghum-associated microbial communities from plants grown in Nebraska, USA.</title>
        <authorList>
            <person name="Schachtman D."/>
        </authorList>
    </citation>
    <scope>NUCLEOTIDE SEQUENCE [LARGE SCALE GENOMIC DNA]</scope>
    <source>
        <strain evidence="2 3">4249</strain>
    </source>
</reference>
<keyword evidence="1" id="KW-0812">Transmembrane</keyword>
<dbReference type="RefSeq" id="WP_310321194.1">
    <property type="nucleotide sequence ID" value="NZ_JAVDWU010000011.1"/>
</dbReference>
<feature type="transmembrane region" description="Helical" evidence="1">
    <location>
        <begin position="36"/>
        <end position="55"/>
    </location>
</feature>
<keyword evidence="3" id="KW-1185">Reference proteome</keyword>
<evidence type="ECO:0000313" key="3">
    <source>
        <dbReference type="Proteomes" id="UP001265700"/>
    </source>
</evidence>
<feature type="transmembrane region" description="Helical" evidence="1">
    <location>
        <begin position="87"/>
        <end position="105"/>
    </location>
</feature>
<feature type="transmembrane region" description="Helical" evidence="1">
    <location>
        <begin position="62"/>
        <end position="81"/>
    </location>
</feature>
<dbReference type="Proteomes" id="UP001265700">
    <property type="component" value="Unassembled WGS sequence"/>
</dbReference>
<comment type="caution">
    <text evidence="2">The sequence shown here is derived from an EMBL/GenBank/DDBJ whole genome shotgun (WGS) entry which is preliminary data.</text>
</comment>
<protein>
    <submittedName>
        <fullName evidence="2">Membrane protein</fullName>
    </submittedName>
</protein>
<keyword evidence="1" id="KW-1133">Transmembrane helix</keyword>
<dbReference type="EMBL" id="JAVDWU010000011">
    <property type="protein sequence ID" value="MDR7152456.1"/>
    <property type="molecule type" value="Genomic_DNA"/>
</dbReference>
<feature type="transmembrane region" description="Helical" evidence="1">
    <location>
        <begin position="138"/>
        <end position="160"/>
    </location>
</feature>
<evidence type="ECO:0000256" key="1">
    <source>
        <dbReference type="SAM" id="Phobius"/>
    </source>
</evidence>
<name>A0ABU1WT46_9BURK</name>
<sequence length="217" mass="23219">MTLALVPLLRTLGVAALAVAWAVGAHVASASGEPSRWGAALAIAPLALALGLALWRLPYRWLAALAAGAALALLAWTWPALTSEVALLYFVQHVGVNLLLAAFFGRTLSGPGESLITKLARQVHGGVLSERQVAYTRWVTKAWTVFFLSLAVVSTALFLLAPVAVWSVFANLLGAPLIGAMFVGEYLWRLRCLPAHERSTFADAVRAWKNHGSDLKK</sequence>
<gene>
    <name evidence="2" type="ORF">J2W49_004432</name>
</gene>
<organism evidence="2 3">
    <name type="scientific">Hydrogenophaga palleronii</name>
    <dbReference type="NCBI Taxonomy" id="65655"/>
    <lineage>
        <taxon>Bacteria</taxon>
        <taxon>Pseudomonadati</taxon>
        <taxon>Pseudomonadota</taxon>
        <taxon>Betaproteobacteria</taxon>
        <taxon>Burkholderiales</taxon>
        <taxon>Comamonadaceae</taxon>
        <taxon>Hydrogenophaga</taxon>
    </lineage>
</organism>